<reference evidence="1 2" key="1">
    <citation type="journal article" date="2019" name="Nat. Med.">
        <title>A library of human gut bacterial isolates paired with longitudinal multiomics data enables mechanistic microbiome research.</title>
        <authorList>
            <person name="Poyet M."/>
            <person name="Groussin M."/>
            <person name="Gibbons S.M."/>
            <person name="Avila-Pacheco J."/>
            <person name="Jiang X."/>
            <person name="Kearney S.M."/>
            <person name="Perrotta A.R."/>
            <person name="Berdy B."/>
            <person name="Zhao S."/>
            <person name="Lieberman T.D."/>
            <person name="Swanson P.K."/>
            <person name="Smith M."/>
            <person name="Roesemann S."/>
            <person name="Alexander J.E."/>
            <person name="Rich S.A."/>
            <person name="Livny J."/>
            <person name="Vlamakis H."/>
            <person name="Clish C."/>
            <person name="Bullock K."/>
            <person name="Deik A."/>
            <person name="Scott J."/>
            <person name="Pierce K.A."/>
            <person name="Xavier R.J."/>
            <person name="Alm E.J."/>
        </authorList>
    </citation>
    <scope>NUCLEOTIDE SEQUENCE [LARGE SCALE GENOMIC DNA]</scope>
    <source>
        <strain evidence="1 2">BIOML-A1</strain>
    </source>
</reference>
<accession>A0A6L8T520</accession>
<dbReference type="AlphaFoldDB" id="A0A6L8T520"/>
<name>A0A6L8T520_9FIRM</name>
<dbReference type="EMBL" id="WWVQ01000045">
    <property type="protein sequence ID" value="MZL34586.1"/>
    <property type="molecule type" value="Genomic_DNA"/>
</dbReference>
<protein>
    <submittedName>
        <fullName evidence="1">Uncharacterized protein</fullName>
    </submittedName>
</protein>
<gene>
    <name evidence="1" type="ORF">GT728_15630</name>
</gene>
<proteinExistence type="predicted"/>
<organism evidence="1 2">
    <name type="scientific">Blautia wexlerae</name>
    <dbReference type="NCBI Taxonomy" id="418240"/>
    <lineage>
        <taxon>Bacteria</taxon>
        <taxon>Bacillati</taxon>
        <taxon>Bacillota</taxon>
        <taxon>Clostridia</taxon>
        <taxon>Lachnospirales</taxon>
        <taxon>Lachnospiraceae</taxon>
        <taxon>Blautia</taxon>
    </lineage>
</organism>
<comment type="caution">
    <text evidence="1">The sequence shown here is derived from an EMBL/GenBank/DDBJ whole genome shotgun (WGS) entry which is preliminary data.</text>
</comment>
<evidence type="ECO:0000313" key="1">
    <source>
        <dbReference type="EMBL" id="MZL34586.1"/>
    </source>
</evidence>
<evidence type="ECO:0000313" key="2">
    <source>
        <dbReference type="Proteomes" id="UP000477285"/>
    </source>
</evidence>
<dbReference type="Proteomes" id="UP000477285">
    <property type="component" value="Unassembled WGS sequence"/>
</dbReference>
<sequence>MLMTLEQVVLTMINDKMLDNGQISEKLHSSIQKDIITLSTFNTAAAKNGEQMDSSDEYCQRIS</sequence>